<gene>
    <name evidence="7" type="ORF">QOZ99_002577</name>
</gene>
<evidence type="ECO:0000256" key="1">
    <source>
        <dbReference type="ARBA" id="ARBA00004651"/>
    </source>
</evidence>
<evidence type="ECO:0000313" key="7">
    <source>
        <dbReference type="EMBL" id="MDQ0511678.1"/>
    </source>
</evidence>
<evidence type="ECO:0000313" key="8">
    <source>
        <dbReference type="Proteomes" id="UP001235094"/>
    </source>
</evidence>
<feature type="transmembrane region" description="Helical" evidence="6">
    <location>
        <begin position="59"/>
        <end position="88"/>
    </location>
</feature>
<keyword evidence="8" id="KW-1185">Reference proteome</keyword>
<feature type="transmembrane region" description="Helical" evidence="6">
    <location>
        <begin position="109"/>
        <end position="131"/>
    </location>
</feature>
<feature type="transmembrane region" description="Helical" evidence="6">
    <location>
        <begin position="151"/>
        <end position="173"/>
    </location>
</feature>
<protein>
    <submittedName>
        <fullName evidence="7">Threonine/homoserine/homoserine lactone efflux protein</fullName>
    </submittedName>
</protein>
<keyword evidence="5 6" id="KW-0472">Membrane</keyword>
<keyword evidence="2" id="KW-1003">Cell membrane</keyword>
<organism evidence="7 8">
    <name type="scientific">Ancylobacter amanitiformis</name>
    <dbReference type="NCBI Taxonomy" id="217069"/>
    <lineage>
        <taxon>Bacteria</taxon>
        <taxon>Pseudomonadati</taxon>
        <taxon>Pseudomonadota</taxon>
        <taxon>Alphaproteobacteria</taxon>
        <taxon>Hyphomicrobiales</taxon>
        <taxon>Xanthobacteraceae</taxon>
        <taxon>Ancylobacter</taxon>
    </lineage>
</organism>
<evidence type="ECO:0000256" key="6">
    <source>
        <dbReference type="SAM" id="Phobius"/>
    </source>
</evidence>
<accession>A0ABU0LSV5</accession>
<dbReference type="Pfam" id="PF01810">
    <property type="entry name" value="LysE"/>
    <property type="match status" value="1"/>
</dbReference>
<proteinExistence type="predicted"/>
<name>A0ABU0LSV5_9HYPH</name>
<evidence type="ECO:0000256" key="5">
    <source>
        <dbReference type="ARBA" id="ARBA00023136"/>
    </source>
</evidence>
<reference evidence="7 8" key="1">
    <citation type="submission" date="2023-07" db="EMBL/GenBank/DDBJ databases">
        <title>Genomic Encyclopedia of Type Strains, Phase IV (KMG-IV): sequencing the most valuable type-strain genomes for metagenomic binning, comparative biology and taxonomic classification.</title>
        <authorList>
            <person name="Goeker M."/>
        </authorList>
    </citation>
    <scope>NUCLEOTIDE SEQUENCE [LARGE SCALE GENOMIC DNA]</scope>
    <source>
        <strain evidence="7 8">DSM 15561</strain>
    </source>
</reference>
<keyword evidence="3 6" id="KW-0812">Transmembrane</keyword>
<dbReference type="PANTHER" id="PTHR30086:SF20">
    <property type="entry name" value="ARGININE EXPORTER PROTEIN ARGO-RELATED"/>
    <property type="match status" value="1"/>
</dbReference>
<dbReference type="RefSeq" id="WP_306890370.1">
    <property type="nucleotide sequence ID" value="NZ_JAUSVR010000007.1"/>
</dbReference>
<comment type="subcellular location">
    <subcellularLocation>
        <location evidence="1">Cell membrane</location>
        <topology evidence="1">Multi-pass membrane protein</topology>
    </subcellularLocation>
</comment>
<keyword evidence="4 6" id="KW-1133">Transmembrane helix</keyword>
<evidence type="ECO:0000256" key="2">
    <source>
        <dbReference type="ARBA" id="ARBA00022475"/>
    </source>
</evidence>
<evidence type="ECO:0000256" key="3">
    <source>
        <dbReference type="ARBA" id="ARBA00022692"/>
    </source>
</evidence>
<dbReference type="PANTHER" id="PTHR30086">
    <property type="entry name" value="ARGININE EXPORTER PROTEIN ARGO"/>
    <property type="match status" value="1"/>
</dbReference>
<sequence>MHLFDLIVFAAALALAAASPGPSVIAIIARTLVRGREGSAPLVAGIVLGDMVWLTGAALGLAALAVALGSLFVLVRLAAAAYLAYLAWKMWTAPAHAIKAAEIREADSSLGLFFTGLGMTLGNPKAMAFYLALLPSLVDLNHISALGFAELYAVIAVVLTLVFASYVALAHKARHLAGSTRSIRLINRACGTAMAGAAVLVATK</sequence>
<dbReference type="InterPro" id="IPR001123">
    <property type="entry name" value="LeuE-type"/>
</dbReference>
<evidence type="ECO:0000256" key="4">
    <source>
        <dbReference type="ARBA" id="ARBA00022989"/>
    </source>
</evidence>
<dbReference type="EMBL" id="JAUSVR010000007">
    <property type="protein sequence ID" value="MDQ0511678.1"/>
    <property type="molecule type" value="Genomic_DNA"/>
</dbReference>
<dbReference type="Proteomes" id="UP001235094">
    <property type="component" value="Unassembled WGS sequence"/>
</dbReference>
<comment type="caution">
    <text evidence="7">The sequence shown here is derived from an EMBL/GenBank/DDBJ whole genome shotgun (WGS) entry which is preliminary data.</text>
</comment>